<sequence>MFRDIYNTYTPKERRNIAIYIVGIMLYKFGLESFNGSITTLATDRFNAANAFAKVGILQGLNQAMQCVGSILIAPLIKRFNTRSVLSGAILGFCALTVILLICDAATGGRIRTDKNNYGSYNPDAIFPVYCATGIAYGMVELIRRVIPRDIVGGHVQKLKRMDSIVHVMYEVAGTIGAFSSAAVIKQLGNNYSFLVAPICFAFAGLAWRFLAAEGMTGGETKKGPLGYLASVGHGFLNFGRAVWVGAFLTLGSRKFCWLVPGYAFALFGHRYLENNIANIFAKSVLKDSSYQQIIVGGSNFGELLGAMTVFFTANGIPTPIPFIRIDALLLLIVWYLPFYHPEPNNVNEAWKIAATFIPISFGWAAGDVSLAAYIQSSLARVESKTTGVSALGAVMSFLYVLYIVIYAILSPTLGKYVDSTIASSGVHAALYNIGGVHFTVLSAIILLATLIPKGALSLNPTLLHNEDLNSDLTPDEVIATEGRDRAFMQERDEKDGSSNDSLKEKQRISA</sequence>
<feature type="transmembrane region" description="Helical" evidence="7">
    <location>
        <begin position="324"/>
        <end position="341"/>
    </location>
</feature>
<feature type="transmembrane region" description="Helical" evidence="7">
    <location>
        <begin position="430"/>
        <end position="452"/>
    </location>
</feature>
<dbReference type="GO" id="GO:0005886">
    <property type="term" value="C:plasma membrane"/>
    <property type="evidence" value="ECO:0007669"/>
    <property type="project" value="UniProtKB-SubCell"/>
</dbReference>
<reference evidence="8 9" key="1">
    <citation type="submission" date="2014-04" db="EMBL/GenBank/DDBJ databases">
        <authorList>
            <consortium name="DOE Joint Genome Institute"/>
            <person name="Kuo A."/>
            <person name="Zuccaro A."/>
            <person name="Kohler A."/>
            <person name="Nagy L.G."/>
            <person name="Floudas D."/>
            <person name="Copeland A."/>
            <person name="Barry K.W."/>
            <person name="Cichocki N."/>
            <person name="Veneault-Fourrey C."/>
            <person name="LaButti K."/>
            <person name="Lindquist E.A."/>
            <person name="Lipzen A."/>
            <person name="Lundell T."/>
            <person name="Morin E."/>
            <person name="Murat C."/>
            <person name="Sun H."/>
            <person name="Tunlid A."/>
            <person name="Henrissat B."/>
            <person name="Grigoriev I.V."/>
            <person name="Hibbett D.S."/>
            <person name="Martin F."/>
            <person name="Nordberg H.P."/>
            <person name="Cantor M.N."/>
            <person name="Hua S.X."/>
        </authorList>
    </citation>
    <scope>NUCLEOTIDE SEQUENCE [LARGE SCALE GENOMIC DNA]</scope>
    <source>
        <strain evidence="8 9">MAFF 305830</strain>
    </source>
</reference>
<dbReference type="Gene3D" id="1.20.1250.20">
    <property type="entry name" value="MFS general substrate transporter like domains"/>
    <property type="match status" value="1"/>
</dbReference>
<organism evidence="8 9">
    <name type="scientific">Serendipita vermifera MAFF 305830</name>
    <dbReference type="NCBI Taxonomy" id="933852"/>
    <lineage>
        <taxon>Eukaryota</taxon>
        <taxon>Fungi</taxon>
        <taxon>Dikarya</taxon>
        <taxon>Basidiomycota</taxon>
        <taxon>Agaricomycotina</taxon>
        <taxon>Agaricomycetes</taxon>
        <taxon>Sebacinales</taxon>
        <taxon>Serendipitaceae</taxon>
        <taxon>Serendipita</taxon>
    </lineage>
</organism>
<feature type="transmembrane region" description="Helical" evidence="7">
    <location>
        <begin position="85"/>
        <end position="107"/>
    </location>
</feature>
<keyword evidence="3 7" id="KW-0812">Transmembrane</keyword>
<evidence type="ECO:0000256" key="6">
    <source>
        <dbReference type="SAM" id="MobiDB-lite"/>
    </source>
</evidence>
<dbReference type="PANTHER" id="PTHR23513">
    <property type="entry name" value="INTEGRAL MEMBRANE EFFLUX PROTEIN-RELATED"/>
    <property type="match status" value="1"/>
</dbReference>
<feature type="transmembrane region" description="Helical" evidence="7">
    <location>
        <begin position="127"/>
        <end position="147"/>
    </location>
</feature>
<reference evidence="9" key="2">
    <citation type="submission" date="2015-01" db="EMBL/GenBank/DDBJ databases">
        <title>Evolutionary Origins and Diversification of the Mycorrhizal Mutualists.</title>
        <authorList>
            <consortium name="DOE Joint Genome Institute"/>
            <consortium name="Mycorrhizal Genomics Consortium"/>
            <person name="Kohler A."/>
            <person name="Kuo A."/>
            <person name="Nagy L.G."/>
            <person name="Floudas D."/>
            <person name="Copeland A."/>
            <person name="Barry K.W."/>
            <person name="Cichocki N."/>
            <person name="Veneault-Fourrey C."/>
            <person name="LaButti K."/>
            <person name="Lindquist E.A."/>
            <person name="Lipzen A."/>
            <person name="Lundell T."/>
            <person name="Morin E."/>
            <person name="Murat C."/>
            <person name="Riley R."/>
            <person name="Ohm R."/>
            <person name="Sun H."/>
            <person name="Tunlid A."/>
            <person name="Henrissat B."/>
            <person name="Grigoriev I.V."/>
            <person name="Hibbett D.S."/>
            <person name="Martin F."/>
        </authorList>
    </citation>
    <scope>NUCLEOTIDE SEQUENCE [LARGE SCALE GENOMIC DNA]</scope>
    <source>
        <strain evidence="9">MAFF 305830</strain>
    </source>
</reference>
<dbReference type="OrthoDB" id="5344169at2759"/>
<keyword evidence="5 7" id="KW-0472">Membrane</keyword>
<keyword evidence="2" id="KW-1003">Cell membrane</keyword>
<dbReference type="AlphaFoldDB" id="A0A0C3B8V1"/>
<dbReference type="HOGENOM" id="CLU_023742_0_0_1"/>
<dbReference type="Proteomes" id="UP000054097">
    <property type="component" value="Unassembled WGS sequence"/>
</dbReference>
<dbReference type="PANTHER" id="PTHR23513:SF6">
    <property type="entry name" value="MAJOR FACILITATOR SUPERFAMILY ASSOCIATED DOMAIN-CONTAINING PROTEIN"/>
    <property type="match status" value="1"/>
</dbReference>
<dbReference type="EMBL" id="KN824278">
    <property type="protein sequence ID" value="KIM33235.1"/>
    <property type="molecule type" value="Genomic_DNA"/>
</dbReference>
<dbReference type="InterPro" id="IPR011701">
    <property type="entry name" value="MFS"/>
</dbReference>
<evidence type="ECO:0000256" key="2">
    <source>
        <dbReference type="ARBA" id="ARBA00022475"/>
    </source>
</evidence>
<evidence type="ECO:0000256" key="1">
    <source>
        <dbReference type="ARBA" id="ARBA00004651"/>
    </source>
</evidence>
<evidence type="ECO:0000256" key="7">
    <source>
        <dbReference type="SAM" id="Phobius"/>
    </source>
</evidence>
<name>A0A0C3B8V1_SERVB</name>
<comment type="subcellular location">
    <subcellularLocation>
        <location evidence="1">Cell membrane</location>
        <topology evidence="1">Multi-pass membrane protein</topology>
    </subcellularLocation>
</comment>
<evidence type="ECO:0000256" key="3">
    <source>
        <dbReference type="ARBA" id="ARBA00022692"/>
    </source>
</evidence>
<keyword evidence="4 7" id="KW-1133">Transmembrane helix</keyword>
<feature type="transmembrane region" description="Helical" evidence="7">
    <location>
        <begin position="353"/>
        <end position="375"/>
    </location>
</feature>
<evidence type="ECO:0000313" key="9">
    <source>
        <dbReference type="Proteomes" id="UP000054097"/>
    </source>
</evidence>
<evidence type="ECO:0000313" key="8">
    <source>
        <dbReference type="EMBL" id="KIM33235.1"/>
    </source>
</evidence>
<gene>
    <name evidence="8" type="ORF">M408DRAFT_61521</name>
</gene>
<feature type="transmembrane region" description="Helical" evidence="7">
    <location>
        <begin position="191"/>
        <end position="212"/>
    </location>
</feature>
<proteinExistence type="predicted"/>
<feature type="transmembrane region" description="Helical" evidence="7">
    <location>
        <begin position="293"/>
        <end position="312"/>
    </location>
</feature>
<evidence type="ECO:0000256" key="5">
    <source>
        <dbReference type="ARBA" id="ARBA00023136"/>
    </source>
</evidence>
<feature type="transmembrane region" description="Helical" evidence="7">
    <location>
        <begin position="168"/>
        <end position="185"/>
    </location>
</feature>
<dbReference type="SUPFAM" id="SSF103473">
    <property type="entry name" value="MFS general substrate transporter"/>
    <property type="match status" value="1"/>
</dbReference>
<evidence type="ECO:0008006" key="10">
    <source>
        <dbReference type="Google" id="ProtNLM"/>
    </source>
</evidence>
<keyword evidence="9" id="KW-1185">Reference proteome</keyword>
<protein>
    <recommendedName>
        <fullName evidence="10">Major facilitator superfamily (MFS) profile domain-containing protein</fullName>
    </recommendedName>
</protein>
<dbReference type="Pfam" id="PF07690">
    <property type="entry name" value="MFS_1"/>
    <property type="match status" value="1"/>
</dbReference>
<dbReference type="GO" id="GO:0022857">
    <property type="term" value="F:transmembrane transporter activity"/>
    <property type="evidence" value="ECO:0007669"/>
    <property type="project" value="InterPro"/>
</dbReference>
<feature type="region of interest" description="Disordered" evidence="6">
    <location>
        <begin position="482"/>
        <end position="511"/>
    </location>
</feature>
<accession>A0A0C3B8V1</accession>
<feature type="transmembrane region" description="Helical" evidence="7">
    <location>
        <begin position="387"/>
        <end position="410"/>
    </location>
</feature>
<dbReference type="InterPro" id="IPR036259">
    <property type="entry name" value="MFS_trans_sf"/>
</dbReference>
<evidence type="ECO:0000256" key="4">
    <source>
        <dbReference type="ARBA" id="ARBA00022989"/>
    </source>
</evidence>